<protein>
    <submittedName>
        <fullName evidence="1">Uncharacterized protein</fullName>
    </submittedName>
</protein>
<evidence type="ECO:0000313" key="1">
    <source>
        <dbReference type="EMBL" id="KAK0674285.1"/>
    </source>
</evidence>
<reference evidence="1" key="1">
    <citation type="submission" date="2023-06" db="EMBL/GenBank/DDBJ databases">
        <title>Genome-scale phylogeny and comparative genomics of the fungal order Sordariales.</title>
        <authorList>
            <consortium name="Lawrence Berkeley National Laboratory"/>
            <person name="Hensen N."/>
            <person name="Bonometti L."/>
            <person name="Westerberg I."/>
            <person name="Brannstrom I.O."/>
            <person name="Guillou S."/>
            <person name="Cros-Aarteil S."/>
            <person name="Calhoun S."/>
            <person name="Haridas S."/>
            <person name="Kuo A."/>
            <person name="Mondo S."/>
            <person name="Pangilinan J."/>
            <person name="Riley R."/>
            <person name="Labutti K."/>
            <person name="Andreopoulos B."/>
            <person name="Lipzen A."/>
            <person name="Chen C."/>
            <person name="Yanf M."/>
            <person name="Daum C."/>
            <person name="Ng V."/>
            <person name="Clum A."/>
            <person name="Steindorff A."/>
            <person name="Ohm R."/>
            <person name="Martin F."/>
            <person name="Silar P."/>
            <person name="Natvig D."/>
            <person name="Lalanne C."/>
            <person name="Gautier V."/>
            <person name="Ament-Velasquez S.L."/>
            <person name="Kruys A."/>
            <person name="Hutchinson M.I."/>
            <person name="Powell A.J."/>
            <person name="Barry K."/>
            <person name="Miller A.N."/>
            <person name="Grigoriev I.V."/>
            <person name="Debuchy R."/>
            <person name="Gladieux P."/>
            <person name="Thoren M.H."/>
            <person name="Johannesson H."/>
        </authorList>
    </citation>
    <scope>NUCLEOTIDE SEQUENCE</scope>
    <source>
        <strain evidence="1">CBS 307.81</strain>
    </source>
</reference>
<dbReference type="EMBL" id="JAULSY010000002">
    <property type="protein sequence ID" value="KAK0674285.1"/>
    <property type="molecule type" value="Genomic_DNA"/>
</dbReference>
<keyword evidence="2" id="KW-1185">Reference proteome</keyword>
<organism evidence="1 2">
    <name type="scientific">Cercophora samala</name>
    <dbReference type="NCBI Taxonomy" id="330535"/>
    <lineage>
        <taxon>Eukaryota</taxon>
        <taxon>Fungi</taxon>
        <taxon>Dikarya</taxon>
        <taxon>Ascomycota</taxon>
        <taxon>Pezizomycotina</taxon>
        <taxon>Sordariomycetes</taxon>
        <taxon>Sordariomycetidae</taxon>
        <taxon>Sordariales</taxon>
        <taxon>Lasiosphaeriaceae</taxon>
        <taxon>Cercophora</taxon>
    </lineage>
</organism>
<accession>A0AA39ZN72</accession>
<name>A0AA39ZN72_9PEZI</name>
<sequence length="106" mass="12074">MTTTITTAKICRSVISLQSFACAWADKATLLAQRRTIINPTYIGFALNRRYRMQATAWHYYTQHLFVTLPWMGKSSALDGYGPGLWTVEAGFLAGLSWRWSWGINH</sequence>
<comment type="caution">
    <text evidence="1">The sequence shown here is derived from an EMBL/GenBank/DDBJ whole genome shotgun (WGS) entry which is preliminary data.</text>
</comment>
<gene>
    <name evidence="1" type="ORF">QBC41DRAFT_52636</name>
</gene>
<dbReference type="AlphaFoldDB" id="A0AA39ZN72"/>
<dbReference type="Proteomes" id="UP001174997">
    <property type="component" value="Unassembled WGS sequence"/>
</dbReference>
<proteinExistence type="predicted"/>
<evidence type="ECO:0000313" key="2">
    <source>
        <dbReference type="Proteomes" id="UP001174997"/>
    </source>
</evidence>